<organism evidence="10 11">
    <name type="scientific">Burkholderia vietnamiensis</name>
    <dbReference type="NCBI Taxonomy" id="60552"/>
    <lineage>
        <taxon>Bacteria</taxon>
        <taxon>Pseudomonadati</taxon>
        <taxon>Pseudomonadota</taxon>
        <taxon>Betaproteobacteria</taxon>
        <taxon>Burkholderiales</taxon>
        <taxon>Burkholderiaceae</taxon>
        <taxon>Burkholderia</taxon>
        <taxon>Burkholderia cepacia complex</taxon>
    </lineage>
</organism>
<feature type="binding site" evidence="5 7">
    <location>
        <begin position="112"/>
        <end position="115"/>
    </location>
    <ligand>
        <name>substrate</name>
    </ligand>
</feature>
<sequence length="264" mass="30135">MNASVPGTSCNAARVAGPPHSERRGAFSLVVVRHGESVWNREHRFTGWTDIDLTAQGEQQARHAGEMLALEKWEFDLAFTSVLKRSIRSQWLMLEALDQTWLPVFTDWRLNERHYGDLTGHTHAEVIAAHGSQRVLEWRRSFRARPLPMPMDDPRDPTLSRRYKNVLSTRLPRTESLSDTTMRVGEFWEEMLKPSIRSGMRILVCAHGNSLRALVKVLDSVPDAEIAHLDIPNGVPLIYWFDTDVRPLGRCFLDLPHPAESNIL</sequence>
<comment type="function">
    <text evidence="5 9">Catalyzes the interconversion of 2-phosphoglycerate and 3-phosphoglycerate.</text>
</comment>
<evidence type="ECO:0000256" key="9">
    <source>
        <dbReference type="RuleBase" id="RU004512"/>
    </source>
</evidence>
<gene>
    <name evidence="5" type="primary">gpmA</name>
    <name evidence="10" type="ORF">QZM33_31290</name>
</gene>
<dbReference type="InterPro" id="IPR005952">
    <property type="entry name" value="Phosphogly_mut1"/>
</dbReference>
<evidence type="ECO:0000256" key="5">
    <source>
        <dbReference type="HAMAP-Rule" id="MF_01039"/>
    </source>
</evidence>
<feature type="binding site" evidence="5 7">
    <location>
        <begin position="46"/>
        <end position="47"/>
    </location>
    <ligand>
        <name>substrate</name>
    </ligand>
</feature>
<dbReference type="PANTHER" id="PTHR11931">
    <property type="entry name" value="PHOSPHOGLYCERATE MUTASE"/>
    <property type="match status" value="1"/>
</dbReference>
<feature type="binding site" evidence="5 7">
    <location>
        <begin position="33"/>
        <end position="40"/>
    </location>
    <ligand>
        <name>substrate</name>
    </ligand>
</feature>
<dbReference type="Gene3D" id="3.40.50.1240">
    <property type="entry name" value="Phosphoglycerate mutase-like"/>
    <property type="match status" value="1"/>
</dbReference>
<dbReference type="PROSITE" id="PS00175">
    <property type="entry name" value="PG_MUTASE"/>
    <property type="match status" value="1"/>
</dbReference>
<keyword evidence="2 5" id="KW-0312">Gluconeogenesis</keyword>
<dbReference type="GO" id="GO:0004619">
    <property type="term" value="F:phosphoglycerate mutase activity"/>
    <property type="evidence" value="ECO:0007669"/>
    <property type="project" value="UniProtKB-UniRule"/>
</dbReference>
<feature type="binding site" evidence="5 7">
    <location>
        <begin position="139"/>
        <end position="140"/>
    </location>
    <ligand>
        <name>substrate</name>
    </ligand>
</feature>
<comment type="similarity">
    <text evidence="1 5">Belongs to the phosphoglycerate mutase family. BPG-dependent PGAM subfamily.</text>
</comment>
<evidence type="ECO:0000256" key="7">
    <source>
        <dbReference type="PIRSR" id="PIRSR613078-2"/>
    </source>
</evidence>
<dbReference type="InterPro" id="IPR029033">
    <property type="entry name" value="His_PPase_superfam"/>
</dbReference>
<dbReference type="AlphaFoldDB" id="A0AAW7TD29"/>
<reference evidence="10" key="1">
    <citation type="submission" date="2023-07" db="EMBL/GenBank/DDBJ databases">
        <title>A collection of bacterial strains from the Burkholderia cepacia Research Laboratory and Repository.</title>
        <authorList>
            <person name="Lipuma J."/>
            <person name="Spilker T."/>
            <person name="Caverly L."/>
        </authorList>
    </citation>
    <scope>NUCLEOTIDE SEQUENCE</scope>
    <source>
        <strain evidence="10">AU44268</strain>
    </source>
</reference>
<dbReference type="EC" id="5.4.2.11" evidence="5 9"/>
<dbReference type="HAMAP" id="MF_01039">
    <property type="entry name" value="PGAM_GpmA"/>
    <property type="match status" value="1"/>
</dbReference>
<accession>A0AAW7TD29</accession>
<evidence type="ECO:0000313" key="10">
    <source>
        <dbReference type="EMBL" id="MDN7799425.1"/>
    </source>
</evidence>
<evidence type="ECO:0000256" key="2">
    <source>
        <dbReference type="ARBA" id="ARBA00022432"/>
    </source>
</evidence>
<evidence type="ECO:0000256" key="8">
    <source>
        <dbReference type="PIRSR" id="PIRSR613078-3"/>
    </source>
</evidence>
<evidence type="ECO:0000256" key="4">
    <source>
        <dbReference type="ARBA" id="ARBA00023235"/>
    </source>
</evidence>
<comment type="caution">
    <text evidence="10">The sequence shown here is derived from an EMBL/GenBank/DDBJ whole genome shotgun (WGS) entry which is preliminary data.</text>
</comment>
<keyword evidence="4 5" id="KW-0413">Isomerase</keyword>
<dbReference type="InterPro" id="IPR001345">
    <property type="entry name" value="PG/BPGM_mutase_AS"/>
</dbReference>
<dbReference type="InterPro" id="IPR013078">
    <property type="entry name" value="His_Pase_superF_clade-1"/>
</dbReference>
<dbReference type="Proteomes" id="UP001171620">
    <property type="component" value="Unassembled WGS sequence"/>
</dbReference>
<comment type="catalytic activity">
    <reaction evidence="5 9">
        <text>(2R)-2-phosphoglycerate = (2R)-3-phosphoglycerate</text>
        <dbReference type="Rhea" id="RHEA:15901"/>
        <dbReference type="ChEBI" id="CHEBI:58272"/>
        <dbReference type="ChEBI" id="CHEBI:58289"/>
        <dbReference type="EC" id="5.4.2.11"/>
    </reaction>
</comment>
<keyword evidence="3 5" id="KW-0324">Glycolysis</keyword>
<feature type="active site" description="Tele-phosphohistidine intermediate" evidence="5 6">
    <location>
        <position position="34"/>
    </location>
</feature>
<evidence type="ECO:0000256" key="6">
    <source>
        <dbReference type="PIRSR" id="PIRSR613078-1"/>
    </source>
</evidence>
<dbReference type="GO" id="GO:0006096">
    <property type="term" value="P:glycolytic process"/>
    <property type="evidence" value="ECO:0007669"/>
    <property type="project" value="UniProtKB-UniRule"/>
</dbReference>
<dbReference type="NCBIfam" id="TIGR01258">
    <property type="entry name" value="pgm_1"/>
    <property type="match status" value="1"/>
</dbReference>
<evidence type="ECO:0000256" key="3">
    <source>
        <dbReference type="ARBA" id="ARBA00023152"/>
    </source>
</evidence>
<protein>
    <recommendedName>
        <fullName evidence="5 9">2,3-bisphosphoglycerate-dependent phosphoglycerate mutase</fullName>
        <shortName evidence="5">BPG-dependent PGAM</shortName>
        <shortName evidence="5">PGAM</shortName>
        <shortName evidence="5">Phosphoglyceromutase</shortName>
        <shortName evidence="5">dPGM</shortName>
        <ecNumber evidence="5 9">5.4.2.11</ecNumber>
    </recommendedName>
</protein>
<comment type="subunit">
    <text evidence="5">Homodimer.</text>
</comment>
<dbReference type="SMART" id="SM00855">
    <property type="entry name" value="PGAM"/>
    <property type="match status" value="1"/>
</dbReference>
<evidence type="ECO:0000256" key="1">
    <source>
        <dbReference type="ARBA" id="ARBA00006717"/>
    </source>
</evidence>
<dbReference type="RefSeq" id="WP_117337765.1">
    <property type="nucleotide sequence ID" value="NZ_JAUJRV010000046.1"/>
</dbReference>
<dbReference type="EMBL" id="JAUJRV010000046">
    <property type="protein sequence ID" value="MDN7799425.1"/>
    <property type="molecule type" value="Genomic_DNA"/>
</dbReference>
<comment type="caution">
    <text evidence="5">Lacks conserved residue(s) required for the propagation of feature annotation.</text>
</comment>
<feature type="binding site" evidence="5 7">
    <location>
        <position position="85"/>
    </location>
    <ligand>
        <name>substrate</name>
    </ligand>
</feature>
<dbReference type="CDD" id="cd07067">
    <property type="entry name" value="HP_PGM_like"/>
    <property type="match status" value="1"/>
</dbReference>
<dbReference type="Pfam" id="PF00300">
    <property type="entry name" value="His_Phos_1"/>
    <property type="match status" value="1"/>
</dbReference>
<dbReference type="SUPFAM" id="SSF53254">
    <property type="entry name" value="Phosphoglycerate mutase-like"/>
    <property type="match status" value="1"/>
</dbReference>
<evidence type="ECO:0000313" key="11">
    <source>
        <dbReference type="Proteomes" id="UP001171620"/>
    </source>
</evidence>
<feature type="site" description="Transition state stabilizer" evidence="5 8">
    <location>
        <position position="207"/>
    </location>
</feature>
<dbReference type="GO" id="GO:0006094">
    <property type="term" value="P:gluconeogenesis"/>
    <property type="evidence" value="ECO:0007669"/>
    <property type="project" value="UniProtKB-UniRule"/>
</dbReference>
<feature type="binding site" evidence="5 7">
    <location>
        <begin position="208"/>
        <end position="209"/>
    </location>
    <ligand>
        <name>substrate</name>
    </ligand>
</feature>
<comment type="pathway">
    <text evidence="5 9">Carbohydrate degradation; glycolysis; pyruvate from D-glyceraldehyde 3-phosphate: step 3/5.</text>
</comment>
<feature type="active site" description="Proton donor/acceptor" evidence="5 6">
    <location>
        <position position="112"/>
    </location>
</feature>
<name>A0AAW7TD29_BURVI</name>
<proteinExistence type="inferred from homology"/>